<dbReference type="SUPFAM" id="SSF52540">
    <property type="entry name" value="P-loop containing nucleoside triphosphate hydrolases"/>
    <property type="match status" value="1"/>
</dbReference>
<dbReference type="Proteomes" id="UP000004703">
    <property type="component" value="Chromosome"/>
</dbReference>
<reference evidence="2 3" key="2">
    <citation type="submission" date="2013-04" db="EMBL/GenBank/DDBJ databases">
        <authorList>
            <person name="Fiebig A."/>
            <person name="Pradella S."/>
            <person name="Wagner-Doebler I."/>
        </authorList>
    </citation>
    <scope>NUCLEOTIDE SEQUENCE [LARGE SCALE GENOMIC DNA]</scope>
    <source>
        <strain evidence="3">DSM 17067 / NCIMB 14079 / DFL-11</strain>
    </source>
</reference>
<organism evidence="2 3">
    <name type="scientific">Roseibium alexandrii (strain DSM 17067 / NCIMB 14079 / DFL-11)</name>
    <name type="common">Labrenzia alexandrii</name>
    <dbReference type="NCBI Taxonomy" id="244592"/>
    <lineage>
        <taxon>Bacteria</taxon>
        <taxon>Pseudomonadati</taxon>
        <taxon>Pseudomonadota</taxon>
        <taxon>Alphaproteobacteria</taxon>
        <taxon>Hyphomicrobiales</taxon>
        <taxon>Stappiaceae</taxon>
        <taxon>Roseibium</taxon>
    </lineage>
</organism>
<sequence length="253" mass="28211">MSEALKEEEAGAFRFVDISASREIRKAMDIAKEISKYPVLISSKPGMGKSTALRHHARKLNAYYCEVGHADKTVKGMLKMIIEATGFATSYRFVKDLSDTAVARLYEGYSSRRILIVDEVQNLDLSAFRELLRIHEEADCALVLSGNDKRLARTRIHDSASDQIVSRLGFRIELGVPLEEDCRDIAVDYNVEGAEAYQALARFGGQTSVRDLARLLVFAEKLKSQSSGINLHHLKAAFLTIYGSKRDLKLLVG</sequence>
<reference evidence="2 3" key="1">
    <citation type="submission" date="2008-01" db="EMBL/GenBank/DDBJ databases">
        <authorList>
            <person name="Wagner-Dobler I."/>
            <person name="Ferriera S."/>
            <person name="Johnson J."/>
            <person name="Kravitz S."/>
            <person name="Beeson K."/>
            <person name="Sutton G."/>
            <person name="Rogers Y.-H."/>
            <person name="Friedman R."/>
            <person name="Frazier M."/>
            <person name="Venter J.C."/>
        </authorList>
    </citation>
    <scope>NUCLEOTIDE SEQUENCE [LARGE SCALE GENOMIC DNA]</scope>
    <source>
        <strain evidence="3">DSM 17067 / NCIMB 14079 / DFL-11</strain>
    </source>
</reference>
<feature type="domain" description="AAA+ ATPase" evidence="1">
    <location>
        <begin position="35"/>
        <end position="178"/>
    </location>
</feature>
<dbReference type="InterPro" id="IPR052026">
    <property type="entry name" value="ExeA_AAA_ATPase_DNA-bind"/>
</dbReference>
<dbReference type="EMBL" id="ACCU02000003">
    <property type="protein sequence ID" value="EEE43259.1"/>
    <property type="molecule type" value="Genomic_DNA"/>
</dbReference>
<accession>A0A5E8GU69</accession>
<dbReference type="Gene3D" id="3.40.50.300">
    <property type="entry name" value="P-loop containing nucleotide triphosphate hydrolases"/>
    <property type="match status" value="1"/>
</dbReference>
<evidence type="ECO:0000259" key="1">
    <source>
        <dbReference type="SMART" id="SM00382"/>
    </source>
</evidence>
<evidence type="ECO:0000313" key="2">
    <source>
        <dbReference type="EMBL" id="EEE43259.1"/>
    </source>
</evidence>
<dbReference type="SMART" id="SM00382">
    <property type="entry name" value="AAA"/>
    <property type="match status" value="1"/>
</dbReference>
<proteinExistence type="predicted"/>
<dbReference type="Pfam" id="PF13401">
    <property type="entry name" value="AAA_22"/>
    <property type="match status" value="1"/>
</dbReference>
<dbReference type="AlphaFoldDB" id="A0A5E8GU69"/>
<dbReference type="InterPro" id="IPR003593">
    <property type="entry name" value="AAA+_ATPase"/>
</dbReference>
<comment type="caution">
    <text evidence="2">The sequence shown here is derived from an EMBL/GenBank/DDBJ whole genome shotgun (WGS) entry which is preliminary data.</text>
</comment>
<dbReference type="InterPro" id="IPR049945">
    <property type="entry name" value="AAA_22"/>
</dbReference>
<dbReference type="GO" id="GO:0016887">
    <property type="term" value="F:ATP hydrolysis activity"/>
    <property type="evidence" value="ECO:0007669"/>
    <property type="project" value="InterPro"/>
</dbReference>
<dbReference type="PANTHER" id="PTHR35894">
    <property type="entry name" value="GENERAL SECRETION PATHWAY PROTEIN A-RELATED"/>
    <property type="match status" value="1"/>
</dbReference>
<name>A0A5E8GU69_ROSAD</name>
<dbReference type="RefSeq" id="WP_008189273.1">
    <property type="nucleotide sequence ID" value="NZ_CM011002.1"/>
</dbReference>
<gene>
    <name evidence="2" type="ORF">SADFL11_545</name>
</gene>
<dbReference type="InterPro" id="IPR027417">
    <property type="entry name" value="P-loop_NTPase"/>
</dbReference>
<dbReference type="PANTHER" id="PTHR35894:SF5">
    <property type="entry name" value="MU-LIKE PROPHAGE FLUMU DNA TRANSPOSITION PROTEIN B"/>
    <property type="match status" value="1"/>
</dbReference>
<evidence type="ECO:0000313" key="3">
    <source>
        <dbReference type="Proteomes" id="UP000004703"/>
    </source>
</evidence>
<protein>
    <recommendedName>
        <fullName evidence="1">AAA+ ATPase domain-containing protein</fullName>
    </recommendedName>
</protein>